<organism evidence="6 7">
    <name type="scientific">Roseospira navarrensis</name>
    <dbReference type="NCBI Taxonomy" id="140058"/>
    <lineage>
        <taxon>Bacteria</taxon>
        <taxon>Pseudomonadati</taxon>
        <taxon>Pseudomonadota</taxon>
        <taxon>Alphaproteobacteria</taxon>
        <taxon>Rhodospirillales</taxon>
        <taxon>Rhodospirillaceae</taxon>
        <taxon>Roseospira</taxon>
    </lineage>
</organism>
<dbReference type="InterPro" id="IPR002797">
    <property type="entry name" value="Polysacc_synth"/>
</dbReference>
<evidence type="ECO:0000256" key="4">
    <source>
        <dbReference type="ARBA" id="ARBA00023136"/>
    </source>
</evidence>
<dbReference type="AlphaFoldDB" id="A0A7X2D5Y0"/>
<gene>
    <name evidence="6" type="ORF">GHC57_14450</name>
</gene>
<accession>A0A7X2D5Y0</accession>
<comment type="subcellular location">
    <subcellularLocation>
        <location evidence="1">Membrane</location>
        <topology evidence="1">Multi-pass membrane protein</topology>
    </subcellularLocation>
</comment>
<evidence type="ECO:0000256" key="1">
    <source>
        <dbReference type="ARBA" id="ARBA00004141"/>
    </source>
</evidence>
<feature type="transmembrane region" description="Helical" evidence="5">
    <location>
        <begin position="173"/>
        <end position="198"/>
    </location>
</feature>
<feature type="transmembrane region" description="Helical" evidence="5">
    <location>
        <begin position="210"/>
        <end position="230"/>
    </location>
</feature>
<reference evidence="6 7" key="1">
    <citation type="submission" date="2019-10" db="EMBL/GenBank/DDBJ databases">
        <title>Draft whole-genome sequence of the purple nonsulfur photosynthetic bacterium Roseospira navarrensis DSM 15114.</title>
        <authorList>
            <person name="Kyndt J.A."/>
            <person name="Meyer T.E."/>
        </authorList>
    </citation>
    <scope>NUCLEOTIDE SEQUENCE [LARGE SCALE GENOMIC DNA]</scope>
    <source>
        <strain evidence="6 7">DSM 15114</strain>
    </source>
</reference>
<feature type="transmembrane region" description="Helical" evidence="5">
    <location>
        <begin position="78"/>
        <end position="99"/>
    </location>
</feature>
<feature type="transmembrane region" description="Helical" evidence="5">
    <location>
        <begin position="353"/>
        <end position="373"/>
    </location>
</feature>
<evidence type="ECO:0000256" key="3">
    <source>
        <dbReference type="ARBA" id="ARBA00022989"/>
    </source>
</evidence>
<evidence type="ECO:0000313" key="6">
    <source>
        <dbReference type="EMBL" id="MQX37720.1"/>
    </source>
</evidence>
<keyword evidence="4 5" id="KW-0472">Membrane</keyword>
<dbReference type="PANTHER" id="PTHR43424">
    <property type="entry name" value="LOCUS PUTATIVE PROTEIN 1-RELATED"/>
    <property type="match status" value="1"/>
</dbReference>
<dbReference type="Proteomes" id="UP000434582">
    <property type="component" value="Unassembled WGS sequence"/>
</dbReference>
<keyword evidence="2 5" id="KW-0812">Transmembrane</keyword>
<comment type="caution">
    <text evidence="6">The sequence shown here is derived from an EMBL/GenBank/DDBJ whole genome shotgun (WGS) entry which is preliminary data.</text>
</comment>
<evidence type="ECO:0000313" key="7">
    <source>
        <dbReference type="Proteomes" id="UP000434582"/>
    </source>
</evidence>
<dbReference type="OrthoDB" id="103403at2"/>
<keyword evidence="3 5" id="KW-1133">Transmembrane helix</keyword>
<feature type="transmembrane region" description="Helical" evidence="5">
    <location>
        <begin position="147"/>
        <end position="167"/>
    </location>
</feature>
<dbReference type="Pfam" id="PF01943">
    <property type="entry name" value="Polysacc_synt"/>
    <property type="match status" value="1"/>
</dbReference>
<dbReference type="GO" id="GO:0016020">
    <property type="term" value="C:membrane"/>
    <property type="evidence" value="ECO:0007669"/>
    <property type="project" value="UniProtKB-SubCell"/>
</dbReference>
<feature type="transmembrane region" description="Helical" evidence="5">
    <location>
        <begin position="250"/>
        <end position="273"/>
    </location>
</feature>
<evidence type="ECO:0000256" key="5">
    <source>
        <dbReference type="SAM" id="Phobius"/>
    </source>
</evidence>
<dbReference type="InterPro" id="IPR052556">
    <property type="entry name" value="PolySynth_Transporter"/>
</dbReference>
<dbReference type="EMBL" id="WIVE01000053">
    <property type="protein sequence ID" value="MQX37720.1"/>
    <property type="molecule type" value="Genomic_DNA"/>
</dbReference>
<dbReference type="RefSeq" id="WP_153345470.1">
    <property type="nucleotide sequence ID" value="NZ_WIVE01000053.1"/>
</dbReference>
<feature type="transmembrane region" description="Helical" evidence="5">
    <location>
        <begin position="285"/>
        <end position="307"/>
    </location>
</feature>
<evidence type="ECO:0000256" key="2">
    <source>
        <dbReference type="ARBA" id="ARBA00022692"/>
    </source>
</evidence>
<feature type="transmembrane region" description="Helical" evidence="5">
    <location>
        <begin position="379"/>
        <end position="403"/>
    </location>
</feature>
<keyword evidence="7" id="KW-1185">Reference proteome</keyword>
<feature type="transmembrane region" description="Helical" evidence="5">
    <location>
        <begin position="48"/>
        <end position="71"/>
    </location>
</feature>
<dbReference type="PANTHER" id="PTHR43424:SF1">
    <property type="entry name" value="LOCUS PUTATIVE PROTEIN 1-RELATED"/>
    <property type="match status" value="1"/>
</dbReference>
<protein>
    <submittedName>
        <fullName evidence="6">Oligosaccharide flippase family protein</fullName>
    </submittedName>
</protein>
<sequence length="413" mass="42516">MSRIPRMPATARRFLAYGLDSGLPALLSLLLLTLAARSTDMATFGTFALALAIAGLQTPLAAFGLITLFFGRAASRPAGAVLIFWPGVVATLVAGAVLYGGTLTALWALAPPLLTTLYALVGLRVLGAVAGPIKAIHQARSRPDRYVPWRLVTIAAAFAATGAVVALDGGLAGYALVWGLEWLVFAAGLLAGALRSGALRPVARPRVRPVLTKAGPLFVQAVCIAVYLRFDQVYVAWRFGEAELGLYAAAARIAEAGTMVYGVVGLVVAPRIIREWTHGRLSGPARGALAGIALGAVAASGLCWVWGGDLLRLLFGPPFAAGGTILAIYVLSTCFTVYGAIGSRINVAQGTTLPSMIAGLVGAVSNVALSILLCEIQGPAGAATATVASYALSCTVTWGSALARSRRGPRAGR</sequence>
<name>A0A7X2D5Y0_9PROT</name>
<feature type="transmembrane region" description="Helical" evidence="5">
    <location>
        <begin position="319"/>
        <end position="341"/>
    </location>
</feature>
<feature type="transmembrane region" description="Helical" evidence="5">
    <location>
        <begin position="105"/>
        <end position="126"/>
    </location>
</feature>
<proteinExistence type="predicted"/>